<dbReference type="Gene3D" id="3.40.50.2300">
    <property type="match status" value="1"/>
</dbReference>
<sequence length="1161" mass="126146">MVLSIPSLQAFVDPVPRCAVTARLTTALAALSQAASSAETTAAANRLVLIDEHQHPIGWVSAQQLLHHLAAAGLLSQESDVSDDRPLATNQRTADLLVLDVMPSIVEPLLTIAAAWTIDAFLPHLQAQPHACYALVDAEGCFLGLLDSSRLLQFLMTRVMPPAPNLEAAPVTAPPEPSHPQLSPLLRELLERLPLPVMLQTRDGQVLAQNSIWRTQISELLDPGWLRHEVATLLEMPLLESVVSPSDREIWSALESRSASQSAASAQSRPLALKTRTGTATPEAYDLGDDSAGIPAALPNASSCQLGTKPGTCICVCPLKDGQEQVLQFVRVPLGTLAAQTGLDWDDRAQTLVAAVEAPFNETPFSSESASPSQLFRLAALLSTIHDPADTVPSSNSNSHTAGTTLAAAEELWLILAQDVTEQQQLARELTAKNADLIQLNRLKDEFLACISHELRTPLTAVLGLSSLLKDQTLGALNPRQVHYARLIHQSGRHLMAVVNDILDLTRIETGQLELVLAPVNLETVCRRAFEQAQQLQLQEGNQTETEPEPEQPMFSLTLEPDLGLLIADEQRLRQMLAHLLSNALKFTESHDPIGLKVGHWGGWIAFTVWDTGIGIPAEKQHLIFQKFQQLENPLTRRFEGTGLGLVLTQRLARLHGGDITFVSKEGEGSQFTILLPPHPPGTDAAAYTFTAVPKTVATSEVGRSYPPRSKSRVVRGGVSGSAGAYALDVAALQRSQLVLVVEASRQCLEALSDQLTGLGYRVVIARSGTEALEKARRLQPCIIFLNPVLPLLSGWDVLTLLKSNAETQQIPVVMMATKVDEEQARQRQSDSLISVPIQPKSLQKCLQTLVVDRQKTTLNPRSPAVLTILRLSPGVWSHPHQPLPTAELNALLHSYQCRILEADDLEQAELLARVWKPNVILLDGALADAEAYFQQYGRHIVLASLPLVTIDQATSQAANQIPGLLVFPCLSTPETLLPANASGQTTIETSTLLQVIQVAAGYAWRPSILALDAVTLPLKLAMQNSQDQSARGLDSFPQETEWLQALTHYLDTAGLSGVIGRCWQEVLQQLELGSVDVLVLSWTNAIAQPFTLSMLFALQQLPKRPPILVLDHRHHGSTAGVTPIAPLPEALKQIAAHILPASLPMTELLQHMHQAIKVKR</sequence>
<dbReference type="InterPro" id="IPR011006">
    <property type="entry name" value="CheY-like_superfamily"/>
</dbReference>
<dbReference type="SMART" id="SM00387">
    <property type="entry name" value="HATPase_c"/>
    <property type="match status" value="1"/>
</dbReference>
<evidence type="ECO:0000259" key="9">
    <source>
        <dbReference type="PROSITE" id="PS50109"/>
    </source>
</evidence>
<comment type="caution">
    <text evidence="7">Lacks conserved residue(s) required for the propagation of feature annotation.</text>
</comment>
<feature type="compositionally biased region" description="Low complexity" evidence="8">
    <location>
        <begin position="262"/>
        <end position="272"/>
    </location>
</feature>
<name>A0A6J4MR90_9CYAN</name>
<evidence type="ECO:0000256" key="5">
    <source>
        <dbReference type="ARBA" id="ARBA00022777"/>
    </source>
</evidence>
<comment type="catalytic activity">
    <reaction evidence="1">
        <text>ATP + protein L-histidine = ADP + protein N-phospho-L-histidine.</text>
        <dbReference type="EC" id="2.7.13.3"/>
    </reaction>
</comment>
<dbReference type="SUPFAM" id="SSF55874">
    <property type="entry name" value="ATPase domain of HSP90 chaperone/DNA topoisomerase II/histidine kinase"/>
    <property type="match status" value="1"/>
</dbReference>
<dbReference type="EMBL" id="CADCTY010001264">
    <property type="protein sequence ID" value="CAA9364866.1"/>
    <property type="molecule type" value="Genomic_DNA"/>
</dbReference>
<dbReference type="InterPro" id="IPR036097">
    <property type="entry name" value="HisK_dim/P_sf"/>
</dbReference>
<dbReference type="PROSITE" id="PS50109">
    <property type="entry name" value="HIS_KIN"/>
    <property type="match status" value="1"/>
</dbReference>
<dbReference type="CDD" id="cd00082">
    <property type="entry name" value="HisKA"/>
    <property type="match status" value="1"/>
</dbReference>
<evidence type="ECO:0000256" key="2">
    <source>
        <dbReference type="ARBA" id="ARBA00012438"/>
    </source>
</evidence>
<organism evidence="11">
    <name type="scientific">uncultured Leptolyngbya sp</name>
    <dbReference type="NCBI Taxonomy" id="332963"/>
    <lineage>
        <taxon>Bacteria</taxon>
        <taxon>Bacillati</taxon>
        <taxon>Cyanobacteriota</taxon>
        <taxon>Cyanophyceae</taxon>
        <taxon>Leptolyngbyales</taxon>
        <taxon>Leptolyngbyaceae</taxon>
        <taxon>Leptolyngbya group</taxon>
        <taxon>Leptolyngbya</taxon>
        <taxon>environmental samples</taxon>
    </lineage>
</organism>
<feature type="region of interest" description="Disordered" evidence="8">
    <location>
        <begin position="262"/>
        <end position="287"/>
    </location>
</feature>
<evidence type="ECO:0000259" key="10">
    <source>
        <dbReference type="PROSITE" id="PS50110"/>
    </source>
</evidence>
<dbReference type="PANTHER" id="PTHR43047:SF63">
    <property type="entry name" value="HISTIDINE KINASE"/>
    <property type="match status" value="1"/>
</dbReference>
<evidence type="ECO:0000256" key="3">
    <source>
        <dbReference type="ARBA" id="ARBA00022553"/>
    </source>
</evidence>
<dbReference type="Gene3D" id="1.10.287.130">
    <property type="match status" value="1"/>
</dbReference>
<protein>
    <recommendedName>
        <fullName evidence="2">histidine kinase</fullName>
        <ecNumber evidence="2">2.7.13.3</ecNumber>
    </recommendedName>
</protein>
<feature type="domain" description="Response regulatory" evidence="10">
    <location>
        <begin position="738"/>
        <end position="851"/>
    </location>
</feature>
<dbReference type="EC" id="2.7.13.3" evidence="2"/>
<dbReference type="SMART" id="SM00448">
    <property type="entry name" value="REC"/>
    <property type="match status" value="1"/>
</dbReference>
<dbReference type="PRINTS" id="PR00344">
    <property type="entry name" value="BCTRLSENSOR"/>
</dbReference>
<dbReference type="GO" id="GO:0005886">
    <property type="term" value="C:plasma membrane"/>
    <property type="evidence" value="ECO:0007669"/>
    <property type="project" value="TreeGrafter"/>
</dbReference>
<dbReference type="InterPro" id="IPR004358">
    <property type="entry name" value="Sig_transdc_His_kin-like_C"/>
</dbReference>
<dbReference type="InterPro" id="IPR003594">
    <property type="entry name" value="HATPase_dom"/>
</dbReference>
<gene>
    <name evidence="11" type="ORF">AVDCRST_MAG94-3635</name>
</gene>
<keyword evidence="3" id="KW-0597">Phosphoprotein</keyword>
<dbReference type="GO" id="GO:0000155">
    <property type="term" value="F:phosphorelay sensor kinase activity"/>
    <property type="evidence" value="ECO:0007669"/>
    <property type="project" value="InterPro"/>
</dbReference>
<evidence type="ECO:0000256" key="7">
    <source>
        <dbReference type="PROSITE-ProRule" id="PRU00169"/>
    </source>
</evidence>
<dbReference type="InterPro" id="IPR005467">
    <property type="entry name" value="His_kinase_dom"/>
</dbReference>
<dbReference type="AlphaFoldDB" id="A0A6J4MR90"/>
<dbReference type="SMART" id="SM00388">
    <property type="entry name" value="HisKA"/>
    <property type="match status" value="1"/>
</dbReference>
<evidence type="ECO:0000313" key="11">
    <source>
        <dbReference type="EMBL" id="CAA9364866.1"/>
    </source>
</evidence>
<keyword evidence="6" id="KW-0902">Two-component regulatory system</keyword>
<reference evidence="11" key="1">
    <citation type="submission" date="2020-02" db="EMBL/GenBank/DDBJ databases">
        <authorList>
            <person name="Meier V. D."/>
        </authorList>
    </citation>
    <scope>NUCLEOTIDE SEQUENCE</scope>
    <source>
        <strain evidence="11">AVDCRST_MAG94</strain>
    </source>
</reference>
<dbReference type="Pfam" id="PF02518">
    <property type="entry name" value="HATPase_c"/>
    <property type="match status" value="1"/>
</dbReference>
<evidence type="ECO:0000256" key="6">
    <source>
        <dbReference type="ARBA" id="ARBA00023012"/>
    </source>
</evidence>
<dbReference type="InterPro" id="IPR036890">
    <property type="entry name" value="HATPase_C_sf"/>
</dbReference>
<keyword evidence="5 11" id="KW-0418">Kinase</keyword>
<dbReference type="Gene3D" id="3.30.565.10">
    <property type="entry name" value="Histidine kinase-like ATPase, C-terminal domain"/>
    <property type="match status" value="1"/>
</dbReference>
<proteinExistence type="predicted"/>
<dbReference type="Pfam" id="PF00072">
    <property type="entry name" value="Response_reg"/>
    <property type="match status" value="1"/>
</dbReference>
<dbReference type="CDD" id="cd16922">
    <property type="entry name" value="HATPase_EvgS-ArcB-TorS-like"/>
    <property type="match status" value="1"/>
</dbReference>
<dbReference type="Pfam" id="PF00512">
    <property type="entry name" value="HisKA"/>
    <property type="match status" value="1"/>
</dbReference>
<dbReference type="SUPFAM" id="SSF47384">
    <property type="entry name" value="Homodimeric domain of signal transducing histidine kinase"/>
    <property type="match status" value="1"/>
</dbReference>
<dbReference type="InterPro" id="IPR003661">
    <property type="entry name" value="HisK_dim/P_dom"/>
</dbReference>
<evidence type="ECO:0000256" key="1">
    <source>
        <dbReference type="ARBA" id="ARBA00000085"/>
    </source>
</evidence>
<feature type="domain" description="Histidine kinase" evidence="9">
    <location>
        <begin position="450"/>
        <end position="680"/>
    </location>
</feature>
<dbReference type="InterPro" id="IPR046342">
    <property type="entry name" value="CBS_dom_sf"/>
</dbReference>
<dbReference type="SUPFAM" id="SSF54631">
    <property type="entry name" value="CBS-domain pair"/>
    <property type="match status" value="1"/>
</dbReference>
<evidence type="ECO:0000256" key="8">
    <source>
        <dbReference type="SAM" id="MobiDB-lite"/>
    </source>
</evidence>
<dbReference type="InterPro" id="IPR001789">
    <property type="entry name" value="Sig_transdc_resp-reg_receiver"/>
</dbReference>
<dbReference type="GO" id="GO:0009927">
    <property type="term" value="F:histidine phosphotransfer kinase activity"/>
    <property type="evidence" value="ECO:0007669"/>
    <property type="project" value="TreeGrafter"/>
</dbReference>
<evidence type="ECO:0000256" key="4">
    <source>
        <dbReference type="ARBA" id="ARBA00022679"/>
    </source>
</evidence>
<keyword evidence="4" id="KW-0808">Transferase</keyword>
<dbReference type="PROSITE" id="PS50110">
    <property type="entry name" value="RESPONSE_REGULATORY"/>
    <property type="match status" value="1"/>
</dbReference>
<dbReference type="SUPFAM" id="SSF52172">
    <property type="entry name" value="CheY-like"/>
    <property type="match status" value="1"/>
</dbReference>
<dbReference type="PANTHER" id="PTHR43047">
    <property type="entry name" value="TWO-COMPONENT HISTIDINE PROTEIN KINASE"/>
    <property type="match status" value="1"/>
</dbReference>
<accession>A0A6J4MR90</accession>